<dbReference type="EMBL" id="JMSZ01000032">
    <property type="protein sequence ID" value="KDE39210.1"/>
    <property type="molecule type" value="Genomic_DNA"/>
</dbReference>
<dbReference type="Pfam" id="PF07167">
    <property type="entry name" value="PhaC_N"/>
    <property type="match status" value="1"/>
</dbReference>
<dbReference type="InterPro" id="IPR010941">
    <property type="entry name" value="PhaC_N"/>
</dbReference>
<dbReference type="InterPro" id="IPR022211">
    <property type="entry name" value="PHBC_N"/>
</dbReference>
<keyword evidence="1" id="KW-0808">Transferase</keyword>
<keyword evidence="2" id="KW-0012">Acyltransferase</keyword>
<comment type="caution">
    <text evidence="5">The sequence shown here is derived from an EMBL/GenBank/DDBJ whole genome shotgun (WGS) entry which is preliminary data.</text>
</comment>
<evidence type="ECO:0000259" key="4">
    <source>
        <dbReference type="Pfam" id="PF12551"/>
    </source>
</evidence>
<reference evidence="5 6" key="1">
    <citation type="journal article" date="2005" name="Int. J. Syst. Evol. Microbiol.">
        <title>Nitrincola lacisaponensis gen. nov., sp. nov., a novel alkaliphilic bacterium isolated from an alkaline, saline lake.</title>
        <authorList>
            <person name="Dimitriu P.A."/>
            <person name="Shukla S.K."/>
            <person name="Conradt J."/>
            <person name="Marquez M.C."/>
            <person name="Ventosa A."/>
            <person name="Maglia A."/>
            <person name="Peyton B.M."/>
            <person name="Pinkart H.C."/>
            <person name="Mormile M.R."/>
        </authorList>
    </citation>
    <scope>NUCLEOTIDE SEQUENCE [LARGE SCALE GENOMIC DNA]</scope>
    <source>
        <strain evidence="5 6">4CA</strain>
    </source>
</reference>
<dbReference type="InterPro" id="IPR029058">
    <property type="entry name" value="AB_hydrolase_fold"/>
</dbReference>
<dbReference type="Gene3D" id="3.40.50.1820">
    <property type="entry name" value="alpha/beta hydrolase"/>
    <property type="match status" value="1"/>
</dbReference>
<dbReference type="GO" id="GO:0016746">
    <property type="term" value="F:acyltransferase activity"/>
    <property type="evidence" value="ECO:0007669"/>
    <property type="project" value="UniProtKB-KW"/>
</dbReference>
<evidence type="ECO:0000313" key="5">
    <source>
        <dbReference type="EMBL" id="KDE39210.1"/>
    </source>
</evidence>
<organism evidence="5 6">
    <name type="scientific">Nitrincola lacisaponensis</name>
    <dbReference type="NCBI Taxonomy" id="267850"/>
    <lineage>
        <taxon>Bacteria</taxon>
        <taxon>Pseudomonadati</taxon>
        <taxon>Pseudomonadota</taxon>
        <taxon>Gammaproteobacteria</taxon>
        <taxon>Oceanospirillales</taxon>
        <taxon>Oceanospirillaceae</taxon>
        <taxon>Nitrincola</taxon>
    </lineage>
</organism>
<accession>A0A063Y220</accession>
<name>A0A063Y220_9GAMM</name>
<evidence type="ECO:0000313" key="6">
    <source>
        <dbReference type="Proteomes" id="UP000027318"/>
    </source>
</evidence>
<dbReference type="RefSeq" id="WP_051632760.1">
    <property type="nucleotide sequence ID" value="NZ_JMSZ01000032.1"/>
</dbReference>
<feature type="domain" description="Poly-beta-hydroxybutyrate polymerase N-terminal" evidence="3">
    <location>
        <begin position="90"/>
        <end position="258"/>
    </location>
</feature>
<dbReference type="PANTHER" id="PTHR36837:SF5">
    <property type="entry name" value="POLY-3-HYDROXYBUTYRATE SYNTHASE"/>
    <property type="match status" value="1"/>
</dbReference>
<evidence type="ECO:0000259" key="3">
    <source>
        <dbReference type="Pfam" id="PF07167"/>
    </source>
</evidence>
<dbReference type="PATRIC" id="fig|267850.7.peg.2307"/>
<keyword evidence="6" id="KW-1185">Reference proteome</keyword>
<feature type="domain" description="Poly-beta-hydroxybutyrate polymerase N-terminal" evidence="4">
    <location>
        <begin position="14"/>
        <end position="53"/>
    </location>
</feature>
<dbReference type="SUPFAM" id="SSF53474">
    <property type="entry name" value="alpha/beta-Hydrolases"/>
    <property type="match status" value="1"/>
</dbReference>
<proteinExistence type="predicted"/>
<dbReference type="STRING" id="267850.ADINL_2339"/>
<dbReference type="InterPro" id="IPR051321">
    <property type="entry name" value="PHA/PHB_synthase"/>
</dbReference>
<sequence length="580" mass="66286">MTGIQGATMPEIKTTLDRMIHAMEGRFTKGMSPASLLLAYMDWLIHMGHSPGKIAEMMENMLRKHSAFLLWASRAPFDPDIKPFINPLADDRRFKDPAWSKFPYNVISQNFMLHEQWWHYATTNIPGVAKHHENMVTFSARQWLDMLSPTNFALTNPVVANRTLTSGGMNLVQGMQKLVEDLQHSLLEEPPHEGDLKVGRDLAVTPGKVVYRNRLIELIQYSPTTEKVRAEPILIVPAWIMKYYILDLSPHNSMVKYLVDQGFTVFMISWHNPTVEDRDLSMKDYTQKGIMAALDTINKIVPDQKVHAAGYCLGGTLLSIAAAAMARDEDHRLQSVTLFTAQTDFTEAGELMLFIDESQLSYMEDMMWEKGYLDTKQMSGAFMLLRSYDLLWSRMVNEYLLGDQPTTNDLMAWNADATRMPYRMHSQYLRLLFLNNDLASGRYIVNDRPISLRDIRAPVFAVATLTDHVAPWRSVYKIHDLCNTEITFVLTSGGHNAGIVSEPGRPRRSFQIGQQRAEDKHIPAEQWLQQHQKHEGSWWEPWVGWLESKSTEYTLPPEMGSPESGLYPLCDAPGNYVLEK</sequence>
<protein>
    <submittedName>
        <fullName evidence="5">Polyhydroxyalkanoic acid synthase</fullName>
    </submittedName>
</protein>
<dbReference type="Proteomes" id="UP000027318">
    <property type="component" value="Unassembled WGS sequence"/>
</dbReference>
<dbReference type="AlphaFoldDB" id="A0A063Y220"/>
<dbReference type="PANTHER" id="PTHR36837">
    <property type="entry name" value="POLY(3-HYDROXYALKANOATE) POLYMERASE SUBUNIT PHAC"/>
    <property type="match status" value="1"/>
</dbReference>
<gene>
    <name evidence="5" type="ORF">ADINL_2339</name>
</gene>
<dbReference type="Pfam" id="PF12551">
    <property type="entry name" value="PHBC_N"/>
    <property type="match status" value="1"/>
</dbReference>
<evidence type="ECO:0000256" key="1">
    <source>
        <dbReference type="ARBA" id="ARBA00022679"/>
    </source>
</evidence>
<dbReference type="GO" id="GO:0042619">
    <property type="term" value="P:poly-hydroxybutyrate biosynthetic process"/>
    <property type="evidence" value="ECO:0007669"/>
    <property type="project" value="InterPro"/>
</dbReference>
<evidence type="ECO:0000256" key="2">
    <source>
        <dbReference type="ARBA" id="ARBA00023315"/>
    </source>
</evidence>